<evidence type="ECO:0000313" key="2">
    <source>
        <dbReference type="Proteomes" id="UP000838412"/>
    </source>
</evidence>
<sequence>MNAGADKRACTRGDWSVLLFRRVGQLGCKVTLAGLNSQRRSSRPLPGVPCAKASLLSFVCRGAGCREQYLKRLNLRFAERSGGSARTDGVETVAERFCGASR</sequence>
<dbReference type="EMBL" id="OV696688">
    <property type="protein sequence ID" value="CAH1256131.1"/>
    <property type="molecule type" value="Genomic_DNA"/>
</dbReference>
<name>A0A8K0ELJ8_BRALA</name>
<organism evidence="1 2">
    <name type="scientific">Branchiostoma lanceolatum</name>
    <name type="common">Common lancelet</name>
    <name type="synonym">Amphioxus lanceolatum</name>
    <dbReference type="NCBI Taxonomy" id="7740"/>
    <lineage>
        <taxon>Eukaryota</taxon>
        <taxon>Metazoa</taxon>
        <taxon>Chordata</taxon>
        <taxon>Cephalochordata</taxon>
        <taxon>Leptocardii</taxon>
        <taxon>Amphioxiformes</taxon>
        <taxon>Branchiostomatidae</taxon>
        <taxon>Branchiostoma</taxon>
    </lineage>
</organism>
<accession>A0A8K0ELJ8</accession>
<gene>
    <name evidence="1" type="primary">Hypp1594</name>
    <name evidence="1" type="ORF">BLAG_LOCUS14654</name>
</gene>
<dbReference type="Proteomes" id="UP000838412">
    <property type="component" value="Chromosome 3"/>
</dbReference>
<protein>
    <submittedName>
        <fullName evidence="1">Hypp1594 protein</fullName>
    </submittedName>
</protein>
<keyword evidence="2" id="KW-1185">Reference proteome</keyword>
<evidence type="ECO:0000313" key="1">
    <source>
        <dbReference type="EMBL" id="CAH1256131.1"/>
    </source>
</evidence>
<proteinExistence type="predicted"/>
<reference evidence="1" key="1">
    <citation type="submission" date="2022-01" db="EMBL/GenBank/DDBJ databases">
        <authorList>
            <person name="Braso-Vives M."/>
        </authorList>
    </citation>
    <scope>NUCLEOTIDE SEQUENCE</scope>
</reference>
<dbReference type="AlphaFoldDB" id="A0A8K0ELJ8"/>